<name>N6UDN7_DENPD</name>
<protein>
    <submittedName>
        <fullName evidence="1">Uncharacterized protein</fullName>
    </submittedName>
</protein>
<evidence type="ECO:0000313" key="1">
    <source>
        <dbReference type="EMBL" id="ENN78741.1"/>
    </source>
</evidence>
<proteinExistence type="predicted"/>
<gene>
    <name evidence="1" type="ORF">YQE_04812</name>
</gene>
<dbReference type="AlphaFoldDB" id="N6UDN7"/>
<feature type="non-terminal residue" evidence="1">
    <location>
        <position position="16"/>
    </location>
</feature>
<reference evidence="1" key="1">
    <citation type="journal article" date="2013" name="Genome Biol.">
        <title>Draft genome of the mountain pine beetle, Dendroctonus ponderosae Hopkins, a major forest pest.</title>
        <authorList>
            <person name="Keeling C.I."/>
            <person name="Yuen M.M."/>
            <person name="Liao N.Y."/>
            <person name="Docking T.R."/>
            <person name="Chan S.K."/>
            <person name="Taylor G.A."/>
            <person name="Palmquist D.L."/>
            <person name="Jackman S.D."/>
            <person name="Nguyen A."/>
            <person name="Li M."/>
            <person name="Henderson H."/>
            <person name="Janes J.K."/>
            <person name="Zhao Y."/>
            <person name="Pandoh P."/>
            <person name="Moore R."/>
            <person name="Sperling F.A."/>
            <person name="Huber D.P."/>
            <person name="Birol I."/>
            <person name="Jones S.J."/>
            <person name="Bohlmann J."/>
        </authorList>
    </citation>
    <scope>NUCLEOTIDE SEQUENCE</scope>
</reference>
<feature type="non-terminal residue" evidence="1">
    <location>
        <position position="1"/>
    </location>
</feature>
<organism evidence="1">
    <name type="scientific">Dendroctonus ponderosae</name>
    <name type="common">Mountain pine beetle</name>
    <dbReference type="NCBI Taxonomy" id="77166"/>
    <lineage>
        <taxon>Eukaryota</taxon>
        <taxon>Metazoa</taxon>
        <taxon>Ecdysozoa</taxon>
        <taxon>Arthropoda</taxon>
        <taxon>Hexapoda</taxon>
        <taxon>Insecta</taxon>
        <taxon>Pterygota</taxon>
        <taxon>Neoptera</taxon>
        <taxon>Endopterygota</taxon>
        <taxon>Coleoptera</taxon>
        <taxon>Polyphaga</taxon>
        <taxon>Cucujiformia</taxon>
        <taxon>Curculionidae</taxon>
        <taxon>Scolytinae</taxon>
        <taxon>Dendroctonus</taxon>
    </lineage>
</organism>
<sequence>PFLEAVETTLGDRYTS</sequence>
<dbReference type="EMBL" id="KB740842">
    <property type="protein sequence ID" value="ENN78741.1"/>
    <property type="molecule type" value="Genomic_DNA"/>
</dbReference>
<accession>N6UDN7</accession>